<evidence type="ECO:0000313" key="4">
    <source>
        <dbReference type="EnsemblMetazoa" id="GBRI042445-PA"/>
    </source>
</evidence>
<dbReference type="STRING" id="37001.A0A1A9X2Z2"/>
<evidence type="ECO:0000256" key="2">
    <source>
        <dbReference type="SAM" id="Coils"/>
    </source>
</evidence>
<dbReference type="Proteomes" id="UP000091820">
    <property type="component" value="Unassembled WGS sequence"/>
</dbReference>
<keyword evidence="5" id="KW-1185">Reference proteome</keyword>
<sequence>MNEANIPIDIHVLKLQDWLVSRRIVPKNIQPQLKNIRSKISNALIDMPSHDQLIQLLKGANINYFHCKQIVEILKQTEKDSKSIFGRYGSQRMKDWLEVLRLYEKDNIYLAESAQIYVRNVNYEIPSIRRQMSKMEQQHEECLKRCQDLNKPEAAFLAEHTALLQQLGVKGENLREEFTEALRTLPTLYMESIKNIKTLEEALNLYAQTIGQTKQQCLPILHHLMEFGNTTVYQYVHKETPLSVEEPPLKLNLSETQSSKSTGDNEIDYGDDNGGTSSTISAEIIDFGELNLETEADFTISEAADVDWGGSESIAANAVEINFDIPIEEYGIVVEGAGMDGGTAKGDQAYTLLDSPIYRERFVDELYELESFLKMRLYELRHLDAASNVMFSLLDNISTHDEESIRKMLTNVENIIAAINCEHTRHLFQLKHSTKYADLLAAKLKQMLKAVEKTRRTKETLKQRAQELKEERSTLNPILNDLLNQTKQLQQHIEEDISKRYKCRIVNLLGGLF</sequence>
<dbReference type="Pfam" id="PF05600">
    <property type="entry name" value="CDK5RAP3"/>
    <property type="match status" value="1"/>
</dbReference>
<evidence type="ECO:0008006" key="6">
    <source>
        <dbReference type="Google" id="ProtNLM"/>
    </source>
</evidence>
<evidence type="ECO:0000256" key="3">
    <source>
        <dbReference type="SAM" id="MobiDB-lite"/>
    </source>
</evidence>
<keyword evidence="2" id="KW-0175">Coiled coil</keyword>
<reference evidence="5" key="1">
    <citation type="submission" date="2014-03" db="EMBL/GenBank/DDBJ databases">
        <authorList>
            <person name="Aksoy S."/>
            <person name="Warren W."/>
            <person name="Wilson R.K."/>
        </authorList>
    </citation>
    <scope>NUCLEOTIDE SEQUENCE [LARGE SCALE GENOMIC DNA]</scope>
    <source>
        <strain evidence="5">IAEA</strain>
    </source>
</reference>
<dbReference type="AlphaFoldDB" id="A0A1A9X2Z2"/>
<accession>A0A1A9X2Z2</accession>
<organism evidence="4 5">
    <name type="scientific">Glossina brevipalpis</name>
    <dbReference type="NCBI Taxonomy" id="37001"/>
    <lineage>
        <taxon>Eukaryota</taxon>
        <taxon>Metazoa</taxon>
        <taxon>Ecdysozoa</taxon>
        <taxon>Arthropoda</taxon>
        <taxon>Hexapoda</taxon>
        <taxon>Insecta</taxon>
        <taxon>Pterygota</taxon>
        <taxon>Neoptera</taxon>
        <taxon>Endopterygota</taxon>
        <taxon>Diptera</taxon>
        <taxon>Brachycera</taxon>
        <taxon>Muscomorpha</taxon>
        <taxon>Hippoboscoidea</taxon>
        <taxon>Glossinidae</taxon>
        <taxon>Glossina</taxon>
    </lineage>
</organism>
<dbReference type="VEuPathDB" id="VectorBase:GBRI042445"/>
<name>A0A1A9X2Z2_9MUSC</name>
<dbReference type="EnsemblMetazoa" id="GBRI042445-RA">
    <property type="protein sequence ID" value="GBRI042445-PA"/>
    <property type="gene ID" value="GBRI042445"/>
</dbReference>
<dbReference type="GO" id="GO:0007346">
    <property type="term" value="P:regulation of mitotic cell cycle"/>
    <property type="evidence" value="ECO:0007669"/>
    <property type="project" value="TreeGrafter"/>
</dbReference>
<feature type="coiled-coil region" evidence="2">
    <location>
        <begin position="444"/>
        <end position="471"/>
    </location>
</feature>
<dbReference type="PANTHER" id="PTHR14894">
    <property type="entry name" value="CDK5 REGULATORY SUBUNIT-ASSOCIATED PROTEIN 3"/>
    <property type="match status" value="1"/>
</dbReference>
<proteinExistence type="inferred from homology"/>
<evidence type="ECO:0000256" key="1">
    <source>
        <dbReference type="ARBA" id="ARBA00007478"/>
    </source>
</evidence>
<feature type="region of interest" description="Disordered" evidence="3">
    <location>
        <begin position="254"/>
        <end position="275"/>
    </location>
</feature>
<dbReference type="GO" id="GO:0012505">
    <property type="term" value="C:endomembrane system"/>
    <property type="evidence" value="ECO:0007669"/>
    <property type="project" value="TreeGrafter"/>
</dbReference>
<comment type="similarity">
    <text evidence="1">Belongs to the CDK5RAP3 family.</text>
</comment>
<dbReference type="InterPro" id="IPR008491">
    <property type="entry name" value="CDK5RAP3"/>
</dbReference>
<protein>
    <recommendedName>
        <fullName evidence="6">CDK5RAP3-like protein</fullName>
    </recommendedName>
</protein>
<feature type="compositionally biased region" description="Polar residues" evidence="3">
    <location>
        <begin position="254"/>
        <end position="264"/>
    </location>
</feature>
<dbReference type="PANTHER" id="PTHR14894:SF0">
    <property type="entry name" value="CDK5 REGULATORY SUBUNIT-ASSOCIATED PROTEIN 3"/>
    <property type="match status" value="1"/>
</dbReference>
<reference evidence="4" key="2">
    <citation type="submission" date="2020-05" db="UniProtKB">
        <authorList>
            <consortium name="EnsemblMetazoa"/>
        </authorList>
    </citation>
    <scope>IDENTIFICATION</scope>
    <source>
        <strain evidence="4">IAEA</strain>
    </source>
</reference>
<evidence type="ECO:0000313" key="5">
    <source>
        <dbReference type="Proteomes" id="UP000091820"/>
    </source>
</evidence>